<dbReference type="KEGG" id="bbig:BBBOND_0106540"/>
<dbReference type="RefSeq" id="XP_012766531.1">
    <property type="nucleotide sequence ID" value="XM_012911077.1"/>
</dbReference>
<dbReference type="Proteomes" id="UP000033188">
    <property type="component" value="Chromosome 1"/>
</dbReference>
<evidence type="ECO:0000256" key="1">
    <source>
        <dbReference type="SAM" id="MobiDB-lite"/>
    </source>
</evidence>
<gene>
    <name evidence="2" type="ORF">BBBOND_0106540</name>
</gene>
<feature type="region of interest" description="Disordered" evidence="1">
    <location>
        <begin position="220"/>
        <end position="243"/>
    </location>
</feature>
<dbReference type="VEuPathDB" id="PiroplasmaDB:BBBOND_0106540"/>
<accession>A0A061D9G0</accession>
<dbReference type="GeneID" id="24562886"/>
<dbReference type="AlphaFoldDB" id="A0A061D9G0"/>
<dbReference type="OrthoDB" id="419317at2759"/>
<dbReference type="OMA" id="DTMRIEK"/>
<feature type="compositionally biased region" description="Low complexity" evidence="1">
    <location>
        <begin position="228"/>
        <end position="238"/>
    </location>
</feature>
<reference evidence="3" key="1">
    <citation type="journal article" date="2014" name="Nucleic Acids Res.">
        <title>The evolutionary dynamics of variant antigen genes in Babesia reveal a history of genomic innovation underlying host-parasite interaction.</title>
        <authorList>
            <person name="Jackson A.P."/>
            <person name="Otto T.D."/>
            <person name="Darby A."/>
            <person name="Ramaprasad A."/>
            <person name="Xia D."/>
            <person name="Echaide I.E."/>
            <person name="Farber M."/>
            <person name="Gahlot S."/>
            <person name="Gamble J."/>
            <person name="Gupta D."/>
            <person name="Gupta Y."/>
            <person name="Jackson L."/>
            <person name="Malandrin L."/>
            <person name="Malas T.B."/>
            <person name="Moussa E."/>
            <person name="Nair M."/>
            <person name="Reid A.J."/>
            <person name="Sanders M."/>
            <person name="Sharma J."/>
            <person name="Tracey A."/>
            <person name="Quail M.A."/>
            <person name="Weir W."/>
            <person name="Wastling J.M."/>
            <person name="Hall N."/>
            <person name="Willadsen P."/>
            <person name="Lingelbach K."/>
            <person name="Shiels B."/>
            <person name="Tait A."/>
            <person name="Berriman M."/>
            <person name="Allred D.R."/>
            <person name="Pain A."/>
        </authorList>
    </citation>
    <scope>NUCLEOTIDE SEQUENCE [LARGE SCALE GENOMIC DNA]</scope>
    <source>
        <strain evidence="3">Bond</strain>
    </source>
</reference>
<name>A0A061D9G0_BABBI</name>
<dbReference type="EMBL" id="LK391707">
    <property type="protein sequence ID" value="CDR94345.1"/>
    <property type="molecule type" value="Genomic_DNA"/>
</dbReference>
<evidence type="ECO:0000313" key="2">
    <source>
        <dbReference type="EMBL" id="CDR94345.1"/>
    </source>
</evidence>
<protein>
    <submittedName>
        <fullName evidence="2">Uncharacterized protein</fullName>
    </submittedName>
</protein>
<evidence type="ECO:0000313" key="3">
    <source>
        <dbReference type="Proteomes" id="UP000033188"/>
    </source>
</evidence>
<keyword evidence="3" id="KW-1185">Reference proteome</keyword>
<sequence>MQHLFDYSLEQRFADITDAIRHGNCEECKRSKIRRLEARVSKFICAKRECDAKMNDGYGVCDSVALESYPFGRKHRQNVRLESMKNSEDVDKIQGSGATEAVGYDRISNKRQFDVATYVSKLGRDDLRLFKSQLSESSRKKKRRITPMASADEFATPDVDLSTLRAHKRCSRKPSVRVDEVKPRTDKHRKSVKALNTSEVEAQVVKKTLHKLDNKAADSAVKLPPSEPTTSVETSVTTKANESGATGIVFDVTQATAPVPNTPLPPPSPTKDARKVDSTDIFGASTLEKLNFSMPVGNPLFAPKAIDASQFSVPKAPPMFVFGVQPSQMSDSSAPLAPAPQPPIQTAQAPLAMPPPVAQFNIPGFSAVQLDNQAASVPNAFAATSFPKAKRGGMRYRGFFKRAEMREKPRRKTGPFENPVKRLVRLREKERVFSQVPLERKIPVVKPVTSQLLKGVEGVPQVSTEVLERRLEFLLSPKAVDQQLSAKLRPGLTPYLAELYMWERQMRDLRRIYRAQYLKTLASVTDAERYRQYQQYLDTSQENRNKAEMRRRAIYARVKERAVLRDTMRIEKRVSQAIQLERLSRRKMANVYFLHKLQRGFDRGDDPDPSTSPNERDVSVVDLAKHLGHPVEDASNVKRQIKTGRHFFREILKESFELMPEDSDRYEIHTDNSQSPSERAAVAYRFFTDDEKLRLLETKIAMLNEKIDRDSQLHGKSKDNLYIQIRDHLDAARVAHMESNQLRKLKSN</sequence>
<organism evidence="2 3">
    <name type="scientific">Babesia bigemina</name>
    <dbReference type="NCBI Taxonomy" id="5866"/>
    <lineage>
        <taxon>Eukaryota</taxon>
        <taxon>Sar</taxon>
        <taxon>Alveolata</taxon>
        <taxon>Apicomplexa</taxon>
        <taxon>Aconoidasida</taxon>
        <taxon>Piroplasmida</taxon>
        <taxon>Babesiidae</taxon>
        <taxon>Babesia</taxon>
    </lineage>
</organism>
<proteinExistence type="predicted"/>